<dbReference type="EMBL" id="EU432051">
    <property type="protein sequence ID" value="ACA21462.1"/>
    <property type="molecule type" value="mRNA"/>
</dbReference>
<dbReference type="GO" id="GO:0016829">
    <property type="term" value="F:lyase activity"/>
    <property type="evidence" value="ECO:0007669"/>
    <property type="project" value="UniProtKB-KW"/>
</dbReference>
<proteinExistence type="evidence at transcript level"/>
<keyword evidence="6" id="KW-0460">Magnesium</keyword>
<dbReference type="Pfam" id="PF00348">
    <property type="entry name" value="polyprenyl_synt"/>
    <property type="match status" value="1"/>
</dbReference>
<dbReference type="InterPro" id="IPR008949">
    <property type="entry name" value="Isoprenoid_synthase_dom_sf"/>
</dbReference>
<evidence type="ECO:0000256" key="10">
    <source>
        <dbReference type="RuleBase" id="RU004466"/>
    </source>
</evidence>
<evidence type="ECO:0000256" key="5">
    <source>
        <dbReference type="ARBA" id="ARBA00022723"/>
    </source>
</evidence>
<keyword evidence="5" id="KW-0479">Metal-binding</keyword>
<evidence type="ECO:0000256" key="4">
    <source>
        <dbReference type="ARBA" id="ARBA00022679"/>
    </source>
</evidence>
<gene>
    <name evidence="11" type="primary">IDS6</name>
</gene>
<evidence type="ECO:0000256" key="3">
    <source>
        <dbReference type="ARBA" id="ARBA00006706"/>
    </source>
</evidence>
<protein>
    <submittedName>
        <fullName evidence="11">Geranylgeranyl diphosphate synthase 6</fullName>
    </submittedName>
</protein>
<dbReference type="InterPro" id="IPR053378">
    <property type="entry name" value="Prenyl_diphosphate_synthase"/>
</dbReference>
<dbReference type="PANTHER" id="PTHR43281">
    <property type="entry name" value="FARNESYL DIPHOSPHATE SYNTHASE"/>
    <property type="match status" value="1"/>
</dbReference>
<comment type="pathway">
    <text evidence="9">Terpene metabolism.</text>
</comment>
<comment type="similarity">
    <text evidence="3 10">Belongs to the FPP/GGPP synthase family.</text>
</comment>
<evidence type="ECO:0000256" key="7">
    <source>
        <dbReference type="ARBA" id="ARBA00023229"/>
    </source>
</evidence>
<dbReference type="GO" id="GO:0008299">
    <property type="term" value="P:isoprenoid biosynthetic process"/>
    <property type="evidence" value="ECO:0007669"/>
    <property type="project" value="UniProtKB-KW"/>
</dbReference>
<dbReference type="GO" id="GO:0004311">
    <property type="term" value="F:geranylgeranyl diphosphate synthase activity"/>
    <property type="evidence" value="ECO:0007669"/>
    <property type="project" value="TreeGrafter"/>
</dbReference>
<dbReference type="GO" id="GO:0046872">
    <property type="term" value="F:metal ion binding"/>
    <property type="evidence" value="ECO:0007669"/>
    <property type="project" value="UniProtKB-KW"/>
</dbReference>
<dbReference type="SMR" id="B1A9L0"/>
<dbReference type="GO" id="GO:0005737">
    <property type="term" value="C:cytoplasm"/>
    <property type="evidence" value="ECO:0007669"/>
    <property type="project" value="UniProtKB-ARBA"/>
</dbReference>
<organism evidence="11">
    <name type="scientific">Picea abies</name>
    <name type="common">Norway spruce</name>
    <name type="synonym">Picea excelsa</name>
    <dbReference type="NCBI Taxonomy" id="3329"/>
    <lineage>
        <taxon>Eukaryota</taxon>
        <taxon>Viridiplantae</taxon>
        <taxon>Streptophyta</taxon>
        <taxon>Embryophyta</taxon>
        <taxon>Tracheophyta</taxon>
        <taxon>Spermatophyta</taxon>
        <taxon>Pinopsida</taxon>
        <taxon>Pinidae</taxon>
        <taxon>Conifers I</taxon>
        <taxon>Pinales</taxon>
        <taxon>Pinaceae</taxon>
        <taxon>Picea</taxon>
    </lineage>
</organism>
<dbReference type="PROSITE" id="PS00723">
    <property type="entry name" value="POLYPRENYL_SYNTHASE_1"/>
    <property type="match status" value="1"/>
</dbReference>
<dbReference type="InterPro" id="IPR033749">
    <property type="entry name" value="Polyprenyl_synt_CS"/>
</dbReference>
<dbReference type="NCBIfam" id="NF045485">
    <property type="entry name" value="FPPsyn"/>
    <property type="match status" value="1"/>
</dbReference>
<evidence type="ECO:0000256" key="6">
    <source>
        <dbReference type="ARBA" id="ARBA00022842"/>
    </source>
</evidence>
<reference evidence="11" key="2">
    <citation type="submission" date="2008-01" db="EMBL/GenBank/DDBJ databases">
        <authorList>
            <person name="Schmidt A."/>
            <person name="Gershenzon J."/>
        </authorList>
    </citation>
    <scope>NUCLEOTIDE SEQUENCE</scope>
</reference>
<comment type="pathway">
    <text evidence="2">Isoprenoid biosynthesis.</text>
</comment>
<comment type="cofactor">
    <cofactor evidence="1">
        <name>Mg(2+)</name>
        <dbReference type="ChEBI" id="CHEBI:18420"/>
    </cofactor>
</comment>
<evidence type="ECO:0000256" key="8">
    <source>
        <dbReference type="ARBA" id="ARBA00023239"/>
    </source>
</evidence>
<dbReference type="InterPro" id="IPR000092">
    <property type="entry name" value="Polyprenyl_synt"/>
</dbReference>
<dbReference type="PANTHER" id="PTHR43281:SF24">
    <property type="entry name" value="OS07G0580900 PROTEIN"/>
    <property type="match status" value="1"/>
</dbReference>
<keyword evidence="4 10" id="KW-0808">Transferase</keyword>
<evidence type="ECO:0000256" key="1">
    <source>
        <dbReference type="ARBA" id="ARBA00001946"/>
    </source>
</evidence>
<dbReference type="Gene3D" id="1.10.600.10">
    <property type="entry name" value="Farnesyl Diphosphate Synthase"/>
    <property type="match status" value="1"/>
</dbReference>
<sequence>MSIILFNPCVHQGLFFASRNTNPMSLGMPNCSFKTSPVQVTTTDKTALTVGSLYQTMPGSSVIKTRPNCSVTTPLELVNESENKDEEKPIAFEFKKYMFSKANAINEALDKCVSLRHPEKIHEAMRYSLLAGGKRVRPILCIASCELVGGSEESVMPSACAVEMIHTMSLIHDDLPCMDNDDLRRGKPTNHKVFGEDVAVLAGDALLAFAFEHIACSTKGVEAEKVLRVIWELGRAIGSEGLVAGQVVDLSSGGLSNVGLDLLEYIHVHKTAALLEGSVVIGAIIGGGSDEEIERLRRFARCIGLMFQVVDDILDVTKSSQELGKTACKDLVADKLTYPKLLGLEKSREFAQELNKQAMDQISVFDVEKAKPLICLADYIAHRQN</sequence>
<dbReference type="SFLD" id="SFLDG01017">
    <property type="entry name" value="Polyprenyl_Transferase_Like"/>
    <property type="match status" value="1"/>
</dbReference>
<dbReference type="AlphaFoldDB" id="B1A9L0"/>
<evidence type="ECO:0000256" key="9">
    <source>
        <dbReference type="ARBA" id="ARBA00046316"/>
    </source>
</evidence>
<keyword evidence="8" id="KW-0456">Lyase</keyword>
<name>B1A9L0_PICAB</name>
<reference evidence="11" key="1">
    <citation type="journal article" date="2007" name="Phytochemistry">
        <title>Cloning and characterization of isoprenyl diphosphate synthases with farnesyl diphosphate and geranylgeranyl diphosphate synthase activity from Norway spruce (Picea abies) and their relation to induced oleoresin formation.</title>
        <authorList>
            <person name="Schmidt A."/>
            <person name="Gershenzon J."/>
        </authorList>
    </citation>
    <scope>NUCLEOTIDE SEQUENCE</scope>
</reference>
<dbReference type="PROSITE" id="PS00444">
    <property type="entry name" value="POLYPRENYL_SYNTHASE_2"/>
    <property type="match status" value="1"/>
</dbReference>
<dbReference type="SFLD" id="SFLDS00005">
    <property type="entry name" value="Isoprenoid_Synthase_Type_I"/>
    <property type="match status" value="1"/>
</dbReference>
<evidence type="ECO:0000256" key="2">
    <source>
        <dbReference type="ARBA" id="ARBA00005128"/>
    </source>
</evidence>
<evidence type="ECO:0000313" key="11">
    <source>
        <dbReference type="EMBL" id="ACA21462.1"/>
    </source>
</evidence>
<keyword evidence="7" id="KW-0414">Isoprene biosynthesis</keyword>
<dbReference type="FunFam" id="1.10.600.10:FF:000001">
    <property type="entry name" value="Geranylgeranyl diphosphate synthase"/>
    <property type="match status" value="1"/>
</dbReference>
<dbReference type="SUPFAM" id="SSF48576">
    <property type="entry name" value="Terpenoid synthases"/>
    <property type="match status" value="1"/>
</dbReference>
<accession>B1A9L0</accession>
<dbReference type="CDD" id="cd00685">
    <property type="entry name" value="Trans_IPPS_HT"/>
    <property type="match status" value="1"/>
</dbReference>